<dbReference type="InterPro" id="IPR000719">
    <property type="entry name" value="Prot_kinase_dom"/>
</dbReference>
<reference evidence="8" key="1">
    <citation type="submission" date="2023-02" db="EMBL/GenBank/DDBJ databases">
        <title>Tahibacter soli sp. nov. isolated from soil.</title>
        <authorList>
            <person name="Baek J.H."/>
            <person name="Lee J.K."/>
            <person name="Choi D.G."/>
            <person name="Jeon C.O."/>
        </authorList>
    </citation>
    <scope>NUCLEOTIDE SEQUENCE</scope>
    <source>
        <strain evidence="8">BL</strain>
    </source>
</reference>
<dbReference type="PROSITE" id="PS00107">
    <property type="entry name" value="PROTEIN_KINASE_ATP"/>
    <property type="match status" value="1"/>
</dbReference>
<protein>
    <submittedName>
        <fullName evidence="8">Serine/threonine-protein kinase</fullName>
    </submittedName>
</protein>
<dbReference type="GO" id="GO:0005524">
    <property type="term" value="F:ATP binding"/>
    <property type="evidence" value="ECO:0007669"/>
    <property type="project" value="UniProtKB-UniRule"/>
</dbReference>
<dbReference type="AlphaFoldDB" id="A0A9X3YGC8"/>
<keyword evidence="4 5" id="KW-0067">ATP-binding</keyword>
<evidence type="ECO:0000259" key="7">
    <source>
        <dbReference type="PROSITE" id="PS50011"/>
    </source>
</evidence>
<dbReference type="InterPro" id="IPR008271">
    <property type="entry name" value="Ser/Thr_kinase_AS"/>
</dbReference>
<keyword evidence="1" id="KW-0808">Transferase</keyword>
<evidence type="ECO:0000256" key="5">
    <source>
        <dbReference type="PROSITE-ProRule" id="PRU10141"/>
    </source>
</evidence>
<dbReference type="Pfam" id="PF00069">
    <property type="entry name" value="Pkinase"/>
    <property type="match status" value="1"/>
</dbReference>
<dbReference type="PANTHER" id="PTHR43289:SF34">
    <property type="entry name" value="SERINE_THREONINE-PROTEIN KINASE YBDM-RELATED"/>
    <property type="match status" value="1"/>
</dbReference>
<evidence type="ECO:0000256" key="1">
    <source>
        <dbReference type="ARBA" id="ARBA00022679"/>
    </source>
</evidence>
<sequence length="929" mass="99377">MTIEPRPGLRACFDALVELPAHERAAWLDAHAIDDELRERLRKMLAADGLDNASVPVLRTGAAVLATEFTPESDDGAGLIGTSIGPYRLAGVLGQGGTSVVFRAERPMGEGTQTVALKVLRTGLFSADSQRRFRREQGVLSQLSHPNIAGLIDGGISAGGIPFIATEFVDGLPITDYADANALDLLARLRLLATVCRAVDGAHRALVVHRDLKPSNVLVSRDGVAKVLDFGIAGLLDDGSGTTAQTQVISLTPGYAAPEQYRPGPVTTAMDVYALGVLLGELLTGRPVASASFAGLSRALADGSPETPAGLPAAPALRRLLRGDLDAIHATACAREPDRRYGSAALLADDLERYLHKLPIGAHAPSLSYRLRKYVQRNRLGASALILSLVAVVVGVTTTLWQARVAQEEGRRAAAVGNFLVGLFEASKPGQLPEQRLTLEQVVQRASERLQAENDLSVPTRIDMMRMLAEASMAASDFPAANRLLDRASALGAATFSRDDPMLLRIRLLQAHLLILETRYADSATAYEAILPQIREADDEESIRALQNYALALMYSARAEKALDISAQATRAAVVFYGEGSQGAVLAALEQGNMFVGAGRPADAAAAIEPALRRWREARWPPTRDFLRGLVDLANTRMLLGDVAAGERLARENLAAAELIYDAPNVDIARASLNLGEMLTQIERVDEAQAPMTRALAMFRAIHGEGQMRDANTLTRIAQLQWRRRDLDAAAQSIRQSRPWCERPGLHPTRTCLELDTEDARVALAQGDRSRADASSARGLAMAREIYRDGSPASADLLQLRAAVQLGDGDAAAALASCDEARAMLLAIGASEGPIAVAVLARRAAALEARRRYAEALGDIRQALALWQRMVPQGYRRRAELLAQLARLQSATGDASAAKATAKAALASIDRRGEVDADWLAVVLSLAGS</sequence>
<keyword evidence="6" id="KW-0812">Transmembrane</keyword>
<evidence type="ECO:0000256" key="3">
    <source>
        <dbReference type="ARBA" id="ARBA00022777"/>
    </source>
</evidence>
<dbReference type="RefSeq" id="WP_263542877.1">
    <property type="nucleotide sequence ID" value="NZ_JAOVZO020000003.1"/>
</dbReference>
<keyword evidence="2 5" id="KW-0547">Nucleotide-binding</keyword>
<dbReference type="CDD" id="cd14014">
    <property type="entry name" value="STKc_PknB_like"/>
    <property type="match status" value="1"/>
</dbReference>
<keyword evidence="9" id="KW-1185">Reference proteome</keyword>
<comment type="caution">
    <text evidence="8">The sequence shown here is derived from an EMBL/GenBank/DDBJ whole genome shotgun (WGS) entry which is preliminary data.</text>
</comment>
<feature type="transmembrane region" description="Helical" evidence="6">
    <location>
        <begin position="380"/>
        <end position="401"/>
    </location>
</feature>
<evidence type="ECO:0000313" key="8">
    <source>
        <dbReference type="EMBL" id="MDC8011661.1"/>
    </source>
</evidence>
<name>A0A9X3YGC8_9GAMM</name>
<accession>A0A9X3YGC8</accession>
<dbReference type="Proteomes" id="UP001139971">
    <property type="component" value="Unassembled WGS sequence"/>
</dbReference>
<evidence type="ECO:0000256" key="2">
    <source>
        <dbReference type="ARBA" id="ARBA00022741"/>
    </source>
</evidence>
<evidence type="ECO:0000256" key="6">
    <source>
        <dbReference type="SAM" id="Phobius"/>
    </source>
</evidence>
<keyword evidence="3 8" id="KW-0418">Kinase</keyword>
<dbReference type="InterPro" id="IPR011009">
    <property type="entry name" value="Kinase-like_dom_sf"/>
</dbReference>
<feature type="binding site" evidence="5">
    <location>
        <position position="118"/>
    </location>
    <ligand>
        <name>ATP</name>
        <dbReference type="ChEBI" id="CHEBI:30616"/>
    </ligand>
</feature>
<dbReference type="Gene3D" id="1.10.510.10">
    <property type="entry name" value="Transferase(Phosphotransferase) domain 1"/>
    <property type="match status" value="1"/>
</dbReference>
<proteinExistence type="predicted"/>
<dbReference type="InterPro" id="IPR011990">
    <property type="entry name" value="TPR-like_helical_dom_sf"/>
</dbReference>
<dbReference type="Pfam" id="PF13424">
    <property type="entry name" value="TPR_12"/>
    <property type="match status" value="1"/>
</dbReference>
<dbReference type="Gene3D" id="1.25.40.10">
    <property type="entry name" value="Tetratricopeptide repeat domain"/>
    <property type="match status" value="2"/>
</dbReference>
<keyword evidence="6" id="KW-0472">Membrane</keyword>
<keyword evidence="6" id="KW-1133">Transmembrane helix</keyword>
<dbReference type="PROSITE" id="PS00108">
    <property type="entry name" value="PROTEIN_KINASE_ST"/>
    <property type="match status" value="1"/>
</dbReference>
<dbReference type="InterPro" id="IPR017441">
    <property type="entry name" value="Protein_kinase_ATP_BS"/>
</dbReference>
<organism evidence="8 9">
    <name type="scientific">Tahibacter soli</name>
    <dbReference type="NCBI Taxonomy" id="2983605"/>
    <lineage>
        <taxon>Bacteria</taxon>
        <taxon>Pseudomonadati</taxon>
        <taxon>Pseudomonadota</taxon>
        <taxon>Gammaproteobacteria</taxon>
        <taxon>Lysobacterales</taxon>
        <taxon>Rhodanobacteraceae</taxon>
        <taxon>Tahibacter</taxon>
    </lineage>
</organism>
<evidence type="ECO:0000313" key="9">
    <source>
        <dbReference type="Proteomes" id="UP001139971"/>
    </source>
</evidence>
<dbReference type="PANTHER" id="PTHR43289">
    <property type="entry name" value="MITOGEN-ACTIVATED PROTEIN KINASE KINASE KINASE 20-RELATED"/>
    <property type="match status" value="1"/>
</dbReference>
<feature type="domain" description="Protein kinase" evidence="7">
    <location>
        <begin position="87"/>
        <end position="355"/>
    </location>
</feature>
<evidence type="ECO:0000256" key="4">
    <source>
        <dbReference type="ARBA" id="ARBA00022840"/>
    </source>
</evidence>
<dbReference type="GO" id="GO:0004674">
    <property type="term" value="F:protein serine/threonine kinase activity"/>
    <property type="evidence" value="ECO:0007669"/>
    <property type="project" value="TreeGrafter"/>
</dbReference>
<dbReference type="SMART" id="SM00220">
    <property type="entry name" value="S_TKc"/>
    <property type="match status" value="1"/>
</dbReference>
<dbReference type="PROSITE" id="PS50011">
    <property type="entry name" value="PROTEIN_KINASE_DOM"/>
    <property type="match status" value="1"/>
</dbReference>
<dbReference type="SUPFAM" id="SSF56112">
    <property type="entry name" value="Protein kinase-like (PK-like)"/>
    <property type="match status" value="1"/>
</dbReference>
<dbReference type="EMBL" id="JAOVZO020000003">
    <property type="protein sequence ID" value="MDC8011661.1"/>
    <property type="molecule type" value="Genomic_DNA"/>
</dbReference>
<gene>
    <name evidence="8" type="ORF">OD750_003785</name>
</gene>
<dbReference type="SUPFAM" id="SSF48452">
    <property type="entry name" value="TPR-like"/>
    <property type="match status" value="2"/>
</dbReference>
<dbReference type="Gene3D" id="3.30.200.20">
    <property type="entry name" value="Phosphorylase Kinase, domain 1"/>
    <property type="match status" value="1"/>
</dbReference>